<feature type="transmembrane region" description="Helical" evidence="2">
    <location>
        <begin position="160"/>
        <end position="181"/>
    </location>
</feature>
<dbReference type="EMBL" id="CP050692">
    <property type="protein sequence ID" value="QIT48320.1"/>
    <property type="molecule type" value="Genomic_DNA"/>
</dbReference>
<evidence type="ECO:0000313" key="4">
    <source>
        <dbReference type="EMBL" id="QIT48320.1"/>
    </source>
</evidence>
<sequence>MTTFPRRTVPTYTADGSEQVAALLAAERAVRSESPTPGEYFAVVTVVSTDTVGELAAADPLMDAQRTLLAEHRRWHAADDAFRIWARDPRPAIRRETAYEAERARAAEERAADRGPAALFTLPRHLLIVTELILVLTEFLFWLNAFTFGDATGGLDLRGYALAAVIPVSSVLAVRVAGALCRPFAARLGSSGGDGATRPRPSPVGPAAALLVALGLIAVTCLLTAQRLDGSSAFAAFGDLSPSGPLVALVFAGLLLADLLARIFGRERNRDAVETARDKEVRADDSREHRLRGDWRSARTAYEEAGIELDRLVNDLMVTAVGSRAAAAALILAERSRHKPPVSGEEDSGLSASSHPDGDPRLHIAGLDVPDVAFRHVRAARALRARLEGELPRALPPQGAGGAGGTEDTGTPDDGFGSDR</sequence>
<dbReference type="RefSeq" id="WP_078636510.1">
    <property type="nucleotide sequence ID" value="NZ_CM007717.1"/>
</dbReference>
<evidence type="ECO:0000313" key="5">
    <source>
        <dbReference type="Proteomes" id="UP000190306"/>
    </source>
</evidence>
<organism evidence="4 6">
    <name type="scientific">Streptomyces antibioticus</name>
    <dbReference type="NCBI Taxonomy" id="1890"/>
    <lineage>
        <taxon>Bacteria</taxon>
        <taxon>Bacillati</taxon>
        <taxon>Actinomycetota</taxon>
        <taxon>Actinomycetes</taxon>
        <taxon>Kitasatosporales</taxon>
        <taxon>Streptomycetaceae</taxon>
        <taxon>Streptomyces</taxon>
    </lineage>
</organism>
<reference evidence="4 6" key="2">
    <citation type="submission" date="2020-03" db="EMBL/GenBank/DDBJ databases">
        <title>Is there a link between lipid content and antibiotic production in Streptomyces?</title>
        <authorList>
            <person name="David M."/>
            <person name="Lejeune C."/>
            <person name="Abreu S."/>
            <person name="Thibessard A."/>
            <person name="Leblond P."/>
            <person name="Chaminade P."/>
            <person name="Virolle M.-J."/>
        </authorList>
    </citation>
    <scope>NUCLEOTIDE SEQUENCE [LARGE SCALE GENOMIC DNA]</scope>
    <source>
        <strain evidence="4 6">DSM 41481</strain>
    </source>
</reference>
<dbReference type="AlphaFoldDB" id="A0AAE7CP04"/>
<evidence type="ECO:0000313" key="3">
    <source>
        <dbReference type="EMBL" id="OOQ47978.1"/>
    </source>
</evidence>
<reference evidence="3 5" key="1">
    <citation type="submission" date="2015-07" db="EMBL/GenBank/DDBJ databases">
        <title>Draft Genome Sequence of Streptomyces antibioticus, IMRU 3720 reveals insights in the evolution of actinomycin biosynthetic gene clusters in Streptomyces.</title>
        <authorList>
            <person name="Crnovcic I."/>
            <person name="Ruckert C."/>
            <person name="Kalinowksi J."/>
            <person name="Keller U."/>
        </authorList>
    </citation>
    <scope>NUCLEOTIDE SEQUENCE [LARGE SCALE GENOMIC DNA]</scope>
    <source>
        <strain evidence="3 5">DSM 41481</strain>
    </source>
</reference>
<protein>
    <submittedName>
        <fullName evidence="4">Uncharacterized protein</fullName>
    </submittedName>
</protein>
<evidence type="ECO:0000313" key="6">
    <source>
        <dbReference type="Proteomes" id="UP000502504"/>
    </source>
</evidence>
<dbReference type="Proteomes" id="UP000190306">
    <property type="component" value="Chromosome"/>
</dbReference>
<dbReference type="Proteomes" id="UP000502504">
    <property type="component" value="Chromosome"/>
</dbReference>
<feature type="transmembrane region" description="Helical" evidence="2">
    <location>
        <begin position="207"/>
        <end position="226"/>
    </location>
</feature>
<keyword evidence="2" id="KW-0812">Transmembrane</keyword>
<feature type="transmembrane region" description="Helical" evidence="2">
    <location>
        <begin position="246"/>
        <end position="264"/>
    </location>
</feature>
<accession>A0AAE7CP04</accession>
<dbReference type="EMBL" id="LHQL01000014">
    <property type="protein sequence ID" value="OOQ47978.1"/>
    <property type="molecule type" value="Genomic_DNA"/>
</dbReference>
<feature type="compositionally biased region" description="Low complexity" evidence="1">
    <location>
        <begin position="408"/>
        <end position="420"/>
    </location>
</feature>
<evidence type="ECO:0000256" key="2">
    <source>
        <dbReference type="SAM" id="Phobius"/>
    </source>
</evidence>
<feature type="region of interest" description="Disordered" evidence="1">
    <location>
        <begin position="336"/>
        <end position="364"/>
    </location>
</feature>
<keyword evidence="2" id="KW-1133">Transmembrane helix</keyword>
<feature type="region of interest" description="Disordered" evidence="1">
    <location>
        <begin position="386"/>
        <end position="420"/>
    </location>
</feature>
<evidence type="ECO:0000256" key="1">
    <source>
        <dbReference type="SAM" id="MobiDB-lite"/>
    </source>
</evidence>
<keyword evidence="5" id="KW-1185">Reference proteome</keyword>
<gene>
    <name evidence="3" type="ORF">AFM16_35720</name>
    <name evidence="4" type="ORF">HCX60_36315</name>
</gene>
<name>A0AAE7CP04_STRAT</name>
<proteinExistence type="predicted"/>
<keyword evidence="2" id="KW-0472">Membrane</keyword>
<feature type="transmembrane region" description="Helical" evidence="2">
    <location>
        <begin position="126"/>
        <end position="148"/>
    </location>
</feature>